<dbReference type="Proteomes" id="UP001060085">
    <property type="component" value="Linkage Group LG06"/>
</dbReference>
<organism evidence="1 2">
    <name type="scientific">Catharanthus roseus</name>
    <name type="common">Madagascar periwinkle</name>
    <name type="synonym">Vinca rosea</name>
    <dbReference type="NCBI Taxonomy" id="4058"/>
    <lineage>
        <taxon>Eukaryota</taxon>
        <taxon>Viridiplantae</taxon>
        <taxon>Streptophyta</taxon>
        <taxon>Embryophyta</taxon>
        <taxon>Tracheophyta</taxon>
        <taxon>Spermatophyta</taxon>
        <taxon>Magnoliopsida</taxon>
        <taxon>eudicotyledons</taxon>
        <taxon>Gunneridae</taxon>
        <taxon>Pentapetalae</taxon>
        <taxon>asterids</taxon>
        <taxon>lamiids</taxon>
        <taxon>Gentianales</taxon>
        <taxon>Apocynaceae</taxon>
        <taxon>Rauvolfioideae</taxon>
        <taxon>Vinceae</taxon>
        <taxon>Catharanthinae</taxon>
        <taxon>Catharanthus</taxon>
    </lineage>
</organism>
<gene>
    <name evidence="1" type="ORF">M9H77_25594</name>
</gene>
<protein>
    <submittedName>
        <fullName evidence="1">Uncharacterized protein</fullName>
    </submittedName>
</protein>
<keyword evidence="2" id="KW-1185">Reference proteome</keyword>
<evidence type="ECO:0000313" key="1">
    <source>
        <dbReference type="EMBL" id="KAI5656801.1"/>
    </source>
</evidence>
<name>A0ACC0A7P8_CATRO</name>
<comment type="caution">
    <text evidence="1">The sequence shown here is derived from an EMBL/GenBank/DDBJ whole genome shotgun (WGS) entry which is preliminary data.</text>
</comment>
<sequence>MNRGPLGYLKMEMEDPEELKHRRAQFLIYKALQQADSIRRPSWLKVKTNKFKVKIGKRLKRLRKTILSTISVGEACFYKQLIFQLKLFRRGLFPGSSSSSSRGEAAIVALPPIFTASI</sequence>
<evidence type="ECO:0000313" key="2">
    <source>
        <dbReference type="Proteomes" id="UP001060085"/>
    </source>
</evidence>
<accession>A0ACC0A7P8</accession>
<proteinExistence type="predicted"/>
<reference evidence="2" key="1">
    <citation type="journal article" date="2023" name="Nat. Plants">
        <title>Single-cell RNA sequencing provides a high-resolution roadmap for understanding the multicellular compartmentation of specialized metabolism.</title>
        <authorList>
            <person name="Sun S."/>
            <person name="Shen X."/>
            <person name="Li Y."/>
            <person name="Li Y."/>
            <person name="Wang S."/>
            <person name="Li R."/>
            <person name="Zhang H."/>
            <person name="Shen G."/>
            <person name="Guo B."/>
            <person name="Wei J."/>
            <person name="Xu J."/>
            <person name="St-Pierre B."/>
            <person name="Chen S."/>
            <person name="Sun C."/>
        </authorList>
    </citation>
    <scope>NUCLEOTIDE SEQUENCE [LARGE SCALE GENOMIC DNA]</scope>
</reference>
<dbReference type="EMBL" id="CM044706">
    <property type="protein sequence ID" value="KAI5656801.1"/>
    <property type="molecule type" value="Genomic_DNA"/>
</dbReference>